<accession>F6R9B7</accession>
<evidence type="ECO:0000256" key="3">
    <source>
        <dbReference type="ARBA" id="ARBA00023119"/>
    </source>
</evidence>
<reference evidence="5" key="2">
    <citation type="journal article" date="2008" name="Genome Biol.">
        <title>Improved genome assembly and evidence-based global gene model set for the chordate Ciona intestinalis: new insight into intron and operon populations.</title>
        <authorList>
            <person name="Satou Y."/>
            <person name="Mineta K."/>
            <person name="Ogasawara M."/>
            <person name="Sasakura Y."/>
            <person name="Shoguchi E."/>
            <person name="Ueno K."/>
            <person name="Yamada L."/>
            <person name="Matsumoto J."/>
            <person name="Wasserscheid J."/>
            <person name="Dewar K."/>
            <person name="Wiley G.B."/>
            <person name="Macmil S.L."/>
            <person name="Roe B.A."/>
            <person name="Zeller R.W."/>
            <person name="Hastings K.E."/>
            <person name="Lemaire P."/>
            <person name="Lindquist E."/>
            <person name="Endo T."/>
            <person name="Hotta K."/>
            <person name="Inaba K."/>
        </authorList>
    </citation>
    <scope>NUCLEOTIDE SEQUENCE [LARGE SCALE GENOMIC DNA]</scope>
    <source>
        <strain evidence="5">wild type</strain>
    </source>
</reference>
<dbReference type="Proteomes" id="UP000008144">
    <property type="component" value="Chromosome 1"/>
</dbReference>
<evidence type="ECO:0000256" key="2">
    <source>
        <dbReference type="ARBA" id="ARBA00022525"/>
    </source>
</evidence>
<dbReference type="Pfam" id="PF01410">
    <property type="entry name" value="COLFI"/>
    <property type="match status" value="1"/>
</dbReference>
<dbReference type="HOGENOM" id="CLU_1061540_0_0_1"/>
<dbReference type="GO" id="GO:0005201">
    <property type="term" value="F:extracellular matrix structural constituent"/>
    <property type="evidence" value="ECO:0007669"/>
    <property type="project" value="InterPro"/>
</dbReference>
<evidence type="ECO:0000259" key="4">
    <source>
        <dbReference type="PROSITE" id="PS51461"/>
    </source>
</evidence>
<proteinExistence type="predicted"/>
<dbReference type="Ensembl" id="ENSCINT00000025445.2">
    <property type="protein sequence ID" value="ENSCINP00000025199.2"/>
    <property type="gene ID" value="ENSCING00000006138.3"/>
</dbReference>
<reference evidence="5" key="3">
    <citation type="submission" date="2025-08" db="UniProtKB">
        <authorList>
            <consortium name="Ensembl"/>
        </authorList>
    </citation>
    <scope>IDENTIFICATION</scope>
</reference>
<dbReference type="GO" id="GO:0005581">
    <property type="term" value="C:collagen trimer"/>
    <property type="evidence" value="ECO:0007669"/>
    <property type="project" value="UniProtKB-KW"/>
</dbReference>
<dbReference type="Gene3D" id="2.60.120.1000">
    <property type="match status" value="1"/>
</dbReference>
<dbReference type="OMA" id="MINYSAG"/>
<dbReference type="AlphaFoldDB" id="F6R9B7"/>
<evidence type="ECO:0000313" key="5">
    <source>
        <dbReference type="Ensembl" id="ENSCINP00000025199.2"/>
    </source>
</evidence>
<organism evidence="5 6">
    <name type="scientific">Ciona intestinalis</name>
    <name type="common">Transparent sea squirt</name>
    <name type="synonym">Ascidia intestinalis</name>
    <dbReference type="NCBI Taxonomy" id="7719"/>
    <lineage>
        <taxon>Eukaryota</taxon>
        <taxon>Metazoa</taxon>
        <taxon>Chordata</taxon>
        <taxon>Tunicata</taxon>
        <taxon>Ascidiacea</taxon>
        <taxon>Phlebobranchia</taxon>
        <taxon>Cionidae</taxon>
        <taxon>Ciona</taxon>
    </lineage>
</organism>
<dbReference type="InterPro" id="IPR000885">
    <property type="entry name" value="Fib_collagen_C"/>
</dbReference>
<comment type="subcellular location">
    <subcellularLocation>
        <location evidence="1">Secreted</location>
    </subcellularLocation>
</comment>
<dbReference type="PROSITE" id="PS51461">
    <property type="entry name" value="NC1_FIB"/>
    <property type="match status" value="1"/>
</dbReference>
<dbReference type="SMART" id="SM00038">
    <property type="entry name" value="COLFI"/>
    <property type="match status" value="1"/>
</dbReference>
<evidence type="ECO:0000313" key="6">
    <source>
        <dbReference type="Proteomes" id="UP000008144"/>
    </source>
</evidence>
<keyword evidence="2" id="KW-0964">Secreted</keyword>
<dbReference type="EMBL" id="EAAA01000058">
    <property type="status" value="NOT_ANNOTATED_CDS"/>
    <property type="molecule type" value="Genomic_DNA"/>
</dbReference>
<reference evidence="6" key="1">
    <citation type="journal article" date="2002" name="Science">
        <title>The draft genome of Ciona intestinalis: insights into chordate and vertebrate origins.</title>
        <authorList>
            <person name="Dehal P."/>
            <person name="Satou Y."/>
            <person name="Campbell R.K."/>
            <person name="Chapman J."/>
            <person name="Degnan B."/>
            <person name="De Tomaso A."/>
            <person name="Davidson B."/>
            <person name="Di Gregorio A."/>
            <person name="Gelpke M."/>
            <person name="Goodstein D.M."/>
            <person name="Harafuji N."/>
            <person name="Hastings K.E."/>
            <person name="Ho I."/>
            <person name="Hotta K."/>
            <person name="Huang W."/>
            <person name="Kawashima T."/>
            <person name="Lemaire P."/>
            <person name="Martinez D."/>
            <person name="Meinertzhagen I.A."/>
            <person name="Necula S."/>
            <person name="Nonaka M."/>
            <person name="Putnam N."/>
            <person name="Rash S."/>
            <person name="Saiga H."/>
            <person name="Satake M."/>
            <person name="Terry A."/>
            <person name="Yamada L."/>
            <person name="Wang H.G."/>
            <person name="Awazu S."/>
            <person name="Azumi K."/>
            <person name="Boore J."/>
            <person name="Branno M."/>
            <person name="Chin-Bow S."/>
            <person name="DeSantis R."/>
            <person name="Doyle S."/>
            <person name="Francino P."/>
            <person name="Keys D.N."/>
            <person name="Haga S."/>
            <person name="Hayashi H."/>
            <person name="Hino K."/>
            <person name="Imai K.S."/>
            <person name="Inaba K."/>
            <person name="Kano S."/>
            <person name="Kobayashi K."/>
            <person name="Kobayashi M."/>
            <person name="Lee B.I."/>
            <person name="Makabe K.W."/>
            <person name="Manohar C."/>
            <person name="Matassi G."/>
            <person name="Medina M."/>
            <person name="Mochizuki Y."/>
            <person name="Mount S."/>
            <person name="Morishita T."/>
            <person name="Miura S."/>
            <person name="Nakayama A."/>
            <person name="Nishizaka S."/>
            <person name="Nomoto H."/>
            <person name="Ohta F."/>
            <person name="Oishi K."/>
            <person name="Rigoutsos I."/>
            <person name="Sano M."/>
            <person name="Sasaki A."/>
            <person name="Sasakura Y."/>
            <person name="Shoguchi E."/>
            <person name="Shin-i T."/>
            <person name="Spagnuolo A."/>
            <person name="Stainier D."/>
            <person name="Suzuki M.M."/>
            <person name="Tassy O."/>
            <person name="Takatori N."/>
            <person name="Tokuoka M."/>
            <person name="Yagi K."/>
            <person name="Yoshizaki F."/>
            <person name="Wada S."/>
            <person name="Zhang C."/>
            <person name="Hyatt P.D."/>
            <person name="Larimer F."/>
            <person name="Detter C."/>
            <person name="Doggett N."/>
            <person name="Glavina T."/>
            <person name="Hawkins T."/>
            <person name="Richardson P."/>
            <person name="Lucas S."/>
            <person name="Kohara Y."/>
            <person name="Levine M."/>
            <person name="Satoh N."/>
            <person name="Rokhsar D.S."/>
        </authorList>
    </citation>
    <scope>NUCLEOTIDE SEQUENCE [LARGE SCALE GENOMIC DNA]</scope>
</reference>
<keyword evidence="3" id="KW-0176">Collagen</keyword>
<keyword evidence="6" id="KW-1185">Reference proteome</keyword>
<protein>
    <recommendedName>
        <fullName evidence="4">Fibrillar collagen NC1 domain-containing protein</fullName>
    </recommendedName>
</protein>
<reference evidence="5" key="4">
    <citation type="submission" date="2025-09" db="UniProtKB">
        <authorList>
            <consortium name="Ensembl"/>
        </authorList>
    </citation>
    <scope>IDENTIFICATION</scope>
</reference>
<evidence type="ECO:0000256" key="1">
    <source>
        <dbReference type="ARBA" id="ARBA00004613"/>
    </source>
</evidence>
<dbReference type="GeneTree" id="ENSGT00940000163668"/>
<dbReference type="GO" id="GO:0070492">
    <property type="term" value="F:oligosaccharide binding"/>
    <property type="evidence" value="ECO:0000318"/>
    <property type="project" value="GO_Central"/>
</dbReference>
<feature type="domain" description="Fibrillar collagen NC1" evidence="4">
    <location>
        <begin position="35"/>
        <end position="262"/>
    </location>
</feature>
<dbReference type="GO" id="GO:0005615">
    <property type="term" value="C:extracellular space"/>
    <property type="evidence" value="ECO:0000318"/>
    <property type="project" value="GO_Central"/>
</dbReference>
<name>F6R9B7_CIOIN</name>
<sequence length="262" mass="29916">MGVVGPSFEGVKNTTDKLSQETLLHYDLQGNGAFEHLSSNMFDIYTTVLLLLASPLGSPYYPARTCRDLLISHPKLPDGYYYIDPNEGCPADAIKVFCNFTAGGSTCVTPTRDQLPFQRWTTRIKYYRRKYLWWRRYKGGHMINYSAGKVQLKILRYFSKFAVQKFKFKCMGVVAAYDTQYNSYTSSLKYRGDDGSVHKLLDGEASYYISNDGCQFKTMEEAETEFTIRTNDLSMLPVRDFSVANVKKFSKFGLNIGPVCYL</sequence>
<dbReference type="InParanoid" id="F6R9B7"/>